<dbReference type="InterPro" id="IPR004320">
    <property type="entry name" value="BPS1_pln"/>
</dbReference>
<accession>A0AA89AXD8</accession>
<comment type="caution">
    <text evidence="1">The sequence shown here is derived from an EMBL/GenBank/DDBJ whole genome shotgun (WGS) entry which is preliminary data.</text>
</comment>
<organism evidence="1 2">
    <name type="scientific">Escallonia herrerae</name>
    <dbReference type="NCBI Taxonomy" id="1293975"/>
    <lineage>
        <taxon>Eukaryota</taxon>
        <taxon>Viridiplantae</taxon>
        <taxon>Streptophyta</taxon>
        <taxon>Embryophyta</taxon>
        <taxon>Tracheophyta</taxon>
        <taxon>Spermatophyta</taxon>
        <taxon>Magnoliopsida</taxon>
        <taxon>eudicotyledons</taxon>
        <taxon>Gunneridae</taxon>
        <taxon>Pentapetalae</taxon>
        <taxon>asterids</taxon>
        <taxon>campanulids</taxon>
        <taxon>Escalloniales</taxon>
        <taxon>Escalloniaceae</taxon>
        <taxon>Escallonia</taxon>
    </lineage>
</organism>
<dbReference type="AlphaFoldDB" id="A0AA89AXD8"/>
<keyword evidence="2" id="KW-1185">Reference proteome</keyword>
<dbReference type="GO" id="GO:0048364">
    <property type="term" value="P:root development"/>
    <property type="evidence" value="ECO:0007669"/>
    <property type="project" value="InterPro"/>
</dbReference>
<evidence type="ECO:0000313" key="1">
    <source>
        <dbReference type="EMBL" id="KAK3018073.1"/>
    </source>
</evidence>
<gene>
    <name evidence="1" type="ORF">RJ639_005198</name>
</gene>
<evidence type="ECO:0000313" key="2">
    <source>
        <dbReference type="Proteomes" id="UP001188597"/>
    </source>
</evidence>
<sequence>MGHPGQKPRGDNVDNMPLVQAYINHCKYSVSPMNFHRLAKAYSQVTSIMIVQLQSPNHRQGIEETEQLWPVLHIPSVDTTFDPLVCLLGSHPSTARTEQELNKLKTWETSTTQTAETICNSLSGMEEMYKCMDGLLSLPLTQQVLSQHHHEAWADELLDKSFRLLNACSSTKDVISQLKEHVINIQSSLRRRKGESSTGSSIVRFTSFRKKMKKDTKRLIAALKQMDNQIEMATPWHTKGIVKKNPSRWSTVAKLILKGTVCENQLDSVNDLERLDAALCAICKCTSSEEEKMQIAQSRLDALEGCIEGFENGLVHPNETDLDHLILDDNTFLWADGTLMSTELEVAKLNDGGMSSILLMPMKLFTVVAYA</sequence>
<dbReference type="PANTHER" id="PTHR33070">
    <property type="entry name" value="OS06G0725500 PROTEIN"/>
    <property type="match status" value="1"/>
</dbReference>
<proteinExistence type="predicted"/>
<name>A0AA89AXD8_9ASTE</name>
<dbReference type="PANTHER" id="PTHR33070:SF109">
    <property type="entry name" value="DOMAIN PROTEIN, PUTATIVE (DUF241)-RELATED"/>
    <property type="match status" value="1"/>
</dbReference>
<dbReference type="EMBL" id="JAVXUP010000960">
    <property type="protein sequence ID" value="KAK3018073.1"/>
    <property type="molecule type" value="Genomic_DNA"/>
</dbReference>
<reference evidence="1" key="1">
    <citation type="submission" date="2022-12" db="EMBL/GenBank/DDBJ databases">
        <title>Draft genome assemblies for two species of Escallonia (Escalloniales).</title>
        <authorList>
            <person name="Chanderbali A."/>
            <person name="Dervinis C."/>
            <person name="Anghel I."/>
            <person name="Soltis D."/>
            <person name="Soltis P."/>
            <person name="Zapata F."/>
        </authorList>
    </citation>
    <scope>NUCLEOTIDE SEQUENCE</scope>
    <source>
        <strain evidence="1">UCBG64.0493</strain>
        <tissue evidence="1">Leaf</tissue>
    </source>
</reference>
<dbReference type="Pfam" id="PF03087">
    <property type="entry name" value="BPS1"/>
    <property type="match status" value="2"/>
</dbReference>
<protein>
    <submittedName>
        <fullName evidence="1">Uncharacterized protein</fullName>
    </submittedName>
</protein>
<dbReference type="GO" id="GO:0048367">
    <property type="term" value="P:shoot system development"/>
    <property type="evidence" value="ECO:0007669"/>
    <property type="project" value="InterPro"/>
</dbReference>
<dbReference type="Proteomes" id="UP001188597">
    <property type="component" value="Unassembled WGS sequence"/>
</dbReference>